<dbReference type="EMBL" id="ABVL01000013">
    <property type="protein sequence ID" value="EDY18289.1"/>
    <property type="molecule type" value="Genomic_DNA"/>
</dbReference>
<protein>
    <submittedName>
        <fullName evidence="3">Uncharacterized protein</fullName>
    </submittedName>
</protein>
<keyword evidence="4" id="KW-1185">Reference proteome</keyword>
<name>B4D584_9BACT</name>
<reference evidence="3 4" key="1">
    <citation type="journal article" date="2011" name="J. Bacteriol.">
        <title>Genome sequence of Chthoniobacter flavus Ellin428, an aerobic heterotrophic soil bacterium.</title>
        <authorList>
            <person name="Kant R."/>
            <person name="van Passel M.W."/>
            <person name="Palva A."/>
            <person name="Lucas S."/>
            <person name="Lapidus A."/>
            <person name="Glavina Del Rio T."/>
            <person name="Dalin E."/>
            <person name="Tice H."/>
            <person name="Bruce D."/>
            <person name="Goodwin L."/>
            <person name="Pitluck S."/>
            <person name="Larimer F.W."/>
            <person name="Land M.L."/>
            <person name="Hauser L."/>
            <person name="Sangwan P."/>
            <person name="de Vos W.M."/>
            <person name="Janssen P.H."/>
            <person name="Smidt H."/>
        </authorList>
    </citation>
    <scope>NUCLEOTIDE SEQUENCE [LARGE SCALE GENOMIC DNA]</scope>
    <source>
        <strain evidence="3 4">Ellin428</strain>
    </source>
</reference>
<dbReference type="AlphaFoldDB" id="B4D584"/>
<gene>
    <name evidence="3" type="ORF">CfE428DRAFT_4073</name>
</gene>
<dbReference type="RefSeq" id="WP_006981397.1">
    <property type="nucleotide sequence ID" value="NZ_ABVL01000013.1"/>
</dbReference>
<dbReference type="InParanoid" id="B4D584"/>
<feature type="signal peptide" evidence="2">
    <location>
        <begin position="1"/>
        <end position="23"/>
    </location>
</feature>
<dbReference type="Proteomes" id="UP000005824">
    <property type="component" value="Unassembled WGS sequence"/>
</dbReference>
<feature type="chain" id="PRO_5002803175" evidence="2">
    <location>
        <begin position="24"/>
        <end position="64"/>
    </location>
</feature>
<feature type="region of interest" description="Disordered" evidence="1">
    <location>
        <begin position="26"/>
        <end position="57"/>
    </location>
</feature>
<evidence type="ECO:0000256" key="2">
    <source>
        <dbReference type="SAM" id="SignalP"/>
    </source>
</evidence>
<comment type="caution">
    <text evidence="3">The sequence shown here is derived from an EMBL/GenBank/DDBJ whole genome shotgun (WGS) entry which is preliminary data.</text>
</comment>
<organism evidence="3 4">
    <name type="scientific">Chthoniobacter flavus Ellin428</name>
    <dbReference type="NCBI Taxonomy" id="497964"/>
    <lineage>
        <taxon>Bacteria</taxon>
        <taxon>Pseudomonadati</taxon>
        <taxon>Verrucomicrobiota</taxon>
        <taxon>Spartobacteria</taxon>
        <taxon>Chthoniobacterales</taxon>
        <taxon>Chthoniobacteraceae</taxon>
        <taxon>Chthoniobacter</taxon>
    </lineage>
</organism>
<keyword evidence="2" id="KW-0732">Signal</keyword>
<evidence type="ECO:0000313" key="3">
    <source>
        <dbReference type="EMBL" id="EDY18289.1"/>
    </source>
</evidence>
<accession>B4D584</accession>
<evidence type="ECO:0000313" key="4">
    <source>
        <dbReference type="Proteomes" id="UP000005824"/>
    </source>
</evidence>
<proteinExistence type="predicted"/>
<evidence type="ECO:0000256" key="1">
    <source>
        <dbReference type="SAM" id="MobiDB-lite"/>
    </source>
</evidence>
<sequence length="64" mass="6498" precursor="true">MKTYIAIPALFVLCAFGTTKLNSAPVTSASHPTAKECSDCGCSGPTKGGGCPDEKGKTCKCGKK</sequence>